<sequence length="191" mass="22267">MTHNLSIVDYALGQPGSVHDAFAFRGTRMYQDPASFIPPHHWIWADSAYPTEKWCVVPFKKPRGGSLTRRQNIYNQYLSKVRVRVEHAFAALKGRFQSLQELRFKVNKDSDLHVTVYWIMCCMILHNMVIHFESDRRDTLGEGTMRWAIREGEELDGGGDEDVGEEQRGTPGQQHRLMLMERLFEQRGIRM</sequence>
<name>A0A0C3NPT7_PISTI</name>
<accession>A0A0C3NPT7</accession>
<evidence type="ECO:0000313" key="5">
    <source>
        <dbReference type="Proteomes" id="UP000054217"/>
    </source>
</evidence>
<dbReference type="GO" id="GO:0046872">
    <property type="term" value="F:metal ion binding"/>
    <property type="evidence" value="ECO:0007669"/>
    <property type="project" value="UniProtKB-KW"/>
</dbReference>
<protein>
    <recommendedName>
        <fullName evidence="3">DDE Tnp4 domain-containing protein</fullName>
    </recommendedName>
</protein>
<dbReference type="Pfam" id="PF13359">
    <property type="entry name" value="DDE_Tnp_4"/>
    <property type="match status" value="1"/>
</dbReference>
<keyword evidence="2" id="KW-0479">Metal-binding</keyword>
<dbReference type="Proteomes" id="UP000054217">
    <property type="component" value="Unassembled WGS sequence"/>
</dbReference>
<reference evidence="5" key="2">
    <citation type="submission" date="2015-01" db="EMBL/GenBank/DDBJ databases">
        <title>Evolutionary Origins and Diversification of the Mycorrhizal Mutualists.</title>
        <authorList>
            <consortium name="DOE Joint Genome Institute"/>
            <consortium name="Mycorrhizal Genomics Consortium"/>
            <person name="Kohler A."/>
            <person name="Kuo A."/>
            <person name="Nagy L.G."/>
            <person name="Floudas D."/>
            <person name="Copeland A."/>
            <person name="Barry K.W."/>
            <person name="Cichocki N."/>
            <person name="Veneault-Fourrey C."/>
            <person name="LaButti K."/>
            <person name="Lindquist E.A."/>
            <person name="Lipzen A."/>
            <person name="Lundell T."/>
            <person name="Morin E."/>
            <person name="Murat C."/>
            <person name="Riley R."/>
            <person name="Ohm R."/>
            <person name="Sun H."/>
            <person name="Tunlid A."/>
            <person name="Henrissat B."/>
            <person name="Grigoriev I.V."/>
            <person name="Hibbett D.S."/>
            <person name="Martin F."/>
        </authorList>
    </citation>
    <scope>NUCLEOTIDE SEQUENCE [LARGE SCALE GENOMIC DNA]</scope>
    <source>
        <strain evidence="5">Marx 270</strain>
    </source>
</reference>
<dbReference type="InParanoid" id="A0A0C3NPT7"/>
<evidence type="ECO:0000256" key="2">
    <source>
        <dbReference type="ARBA" id="ARBA00022723"/>
    </source>
</evidence>
<keyword evidence="5" id="KW-1185">Reference proteome</keyword>
<reference evidence="4 5" key="1">
    <citation type="submission" date="2014-04" db="EMBL/GenBank/DDBJ databases">
        <authorList>
            <consortium name="DOE Joint Genome Institute"/>
            <person name="Kuo A."/>
            <person name="Kohler A."/>
            <person name="Costa M.D."/>
            <person name="Nagy L.G."/>
            <person name="Floudas D."/>
            <person name="Copeland A."/>
            <person name="Barry K.W."/>
            <person name="Cichocki N."/>
            <person name="Veneault-Fourrey C."/>
            <person name="LaButti K."/>
            <person name="Lindquist E.A."/>
            <person name="Lipzen A."/>
            <person name="Lundell T."/>
            <person name="Morin E."/>
            <person name="Murat C."/>
            <person name="Sun H."/>
            <person name="Tunlid A."/>
            <person name="Henrissat B."/>
            <person name="Grigoriev I.V."/>
            <person name="Hibbett D.S."/>
            <person name="Martin F."/>
            <person name="Nordberg H.P."/>
            <person name="Cantor M.N."/>
            <person name="Hua S.X."/>
        </authorList>
    </citation>
    <scope>NUCLEOTIDE SEQUENCE [LARGE SCALE GENOMIC DNA]</scope>
    <source>
        <strain evidence="4 5">Marx 270</strain>
    </source>
</reference>
<dbReference type="EMBL" id="KN832031">
    <property type="protein sequence ID" value="KIN97308.1"/>
    <property type="molecule type" value="Genomic_DNA"/>
</dbReference>
<comment type="cofactor">
    <cofactor evidence="1">
        <name>a divalent metal cation</name>
        <dbReference type="ChEBI" id="CHEBI:60240"/>
    </cofactor>
</comment>
<evidence type="ECO:0000256" key="1">
    <source>
        <dbReference type="ARBA" id="ARBA00001968"/>
    </source>
</evidence>
<dbReference type="HOGENOM" id="CLU_018552_9_0_1"/>
<organism evidence="4 5">
    <name type="scientific">Pisolithus tinctorius Marx 270</name>
    <dbReference type="NCBI Taxonomy" id="870435"/>
    <lineage>
        <taxon>Eukaryota</taxon>
        <taxon>Fungi</taxon>
        <taxon>Dikarya</taxon>
        <taxon>Basidiomycota</taxon>
        <taxon>Agaricomycotina</taxon>
        <taxon>Agaricomycetes</taxon>
        <taxon>Agaricomycetidae</taxon>
        <taxon>Boletales</taxon>
        <taxon>Sclerodermatineae</taxon>
        <taxon>Pisolithaceae</taxon>
        <taxon>Pisolithus</taxon>
    </lineage>
</organism>
<gene>
    <name evidence="4" type="ORF">M404DRAFT_160857</name>
</gene>
<evidence type="ECO:0000313" key="4">
    <source>
        <dbReference type="EMBL" id="KIN97308.1"/>
    </source>
</evidence>
<dbReference type="InterPro" id="IPR027806">
    <property type="entry name" value="HARBI1_dom"/>
</dbReference>
<feature type="domain" description="DDE Tnp4" evidence="3">
    <location>
        <begin position="2"/>
        <end position="127"/>
    </location>
</feature>
<dbReference type="AlphaFoldDB" id="A0A0C3NPT7"/>
<dbReference type="OrthoDB" id="2649667at2759"/>
<evidence type="ECO:0000259" key="3">
    <source>
        <dbReference type="Pfam" id="PF13359"/>
    </source>
</evidence>
<proteinExistence type="predicted"/>